<dbReference type="GO" id="GO:0005829">
    <property type="term" value="C:cytosol"/>
    <property type="evidence" value="ECO:0007669"/>
    <property type="project" value="TreeGrafter"/>
</dbReference>
<dbReference type="Proteomes" id="UP000249135">
    <property type="component" value="Unassembled WGS sequence"/>
</dbReference>
<dbReference type="InterPro" id="IPR000595">
    <property type="entry name" value="cNMP-bd_dom"/>
</dbReference>
<dbReference type="AlphaFoldDB" id="A0A2W5RGE2"/>
<evidence type="ECO:0000313" key="2">
    <source>
        <dbReference type="EMBL" id="PZQ69607.1"/>
    </source>
</evidence>
<reference evidence="2 3" key="1">
    <citation type="submission" date="2017-08" db="EMBL/GenBank/DDBJ databases">
        <title>Infants hospitalized years apart are colonized by the same room-sourced microbial strains.</title>
        <authorList>
            <person name="Brooks B."/>
            <person name="Olm M.R."/>
            <person name="Firek B.A."/>
            <person name="Baker R."/>
            <person name="Thomas B.C."/>
            <person name="Morowitz M.J."/>
            <person name="Banfield J.F."/>
        </authorList>
    </citation>
    <scope>NUCLEOTIDE SEQUENCE [LARGE SCALE GENOMIC DNA]</scope>
    <source>
        <strain evidence="2">S2_005_003_R2_41</strain>
    </source>
</reference>
<dbReference type="SUPFAM" id="SSF51206">
    <property type="entry name" value="cAMP-binding domain-like"/>
    <property type="match status" value="1"/>
</dbReference>
<dbReference type="GO" id="GO:0003700">
    <property type="term" value="F:DNA-binding transcription factor activity"/>
    <property type="evidence" value="ECO:0007669"/>
    <property type="project" value="TreeGrafter"/>
</dbReference>
<accession>A0A2W5RGE2</accession>
<evidence type="ECO:0000259" key="1">
    <source>
        <dbReference type="PROSITE" id="PS50042"/>
    </source>
</evidence>
<name>A0A2W5RGE2_VARPD</name>
<organism evidence="2 3">
    <name type="scientific">Variovorax paradoxus</name>
    <dbReference type="NCBI Taxonomy" id="34073"/>
    <lineage>
        <taxon>Bacteria</taxon>
        <taxon>Pseudomonadati</taxon>
        <taxon>Pseudomonadota</taxon>
        <taxon>Betaproteobacteria</taxon>
        <taxon>Burkholderiales</taxon>
        <taxon>Comamonadaceae</taxon>
        <taxon>Variovorax</taxon>
    </lineage>
</organism>
<dbReference type="InterPro" id="IPR050397">
    <property type="entry name" value="Env_Response_Regulators"/>
</dbReference>
<sequence length="155" mass="16752">MPATIQDLCQAIAQNTSDDAFAPALQTAQWEVLGSYLQPFELAAGQTLIDENAHDRTLFFIESGSVSVHTLSSKGEVQIAMLNAGSAVGEGAFFSRQPRSASVTAAAACRLWRLTPLRFSEMANRQPSIALELTLALGLVMSRRLRSKSRRVAVT</sequence>
<dbReference type="EMBL" id="QFPP01000291">
    <property type="protein sequence ID" value="PZQ69607.1"/>
    <property type="molecule type" value="Genomic_DNA"/>
</dbReference>
<proteinExistence type="predicted"/>
<dbReference type="InterPro" id="IPR018490">
    <property type="entry name" value="cNMP-bd_dom_sf"/>
</dbReference>
<dbReference type="PANTHER" id="PTHR24567">
    <property type="entry name" value="CRP FAMILY TRANSCRIPTIONAL REGULATORY PROTEIN"/>
    <property type="match status" value="1"/>
</dbReference>
<dbReference type="SMART" id="SM00100">
    <property type="entry name" value="cNMP"/>
    <property type="match status" value="1"/>
</dbReference>
<gene>
    <name evidence="2" type="ORF">DI563_19325</name>
</gene>
<dbReference type="CDD" id="cd00038">
    <property type="entry name" value="CAP_ED"/>
    <property type="match status" value="1"/>
</dbReference>
<dbReference type="Gene3D" id="2.60.120.10">
    <property type="entry name" value="Jelly Rolls"/>
    <property type="match status" value="1"/>
</dbReference>
<feature type="domain" description="Cyclic nucleotide-binding" evidence="1">
    <location>
        <begin position="21"/>
        <end position="122"/>
    </location>
</feature>
<protein>
    <submittedName>
        <fullName evidence="2">Crp/Fnr family transcriptional regulator</fullName>
    </submittedName>
</protein>
<comment type="caution">
    <text evidence="2">The sequence shown here is derived from an EMBL/GenBank/DDBJ whole genome shotgun (WGS) entry which is preliminary data.</text>
</comment>
<dbReference type="Pfam" id="PF00027">
    <property type="entry name" value="cNMP_binding"/>
    <property type="match status" value="1"/>
</dbReference>
<dbReference type="PANTHER" id="PTHR24567:SF74">
    <property type="entry name" value="HTH-TYPE TRANSCRIPTIONAL REGULATOR ARCR"/>
    <property type="match status" value="1"/>
</dbReference>
<dbReference type="InterPro" id="IPR014710">
    <property type="entry name" value="RmlC-like_jellyroll"/>
</dbReference>
<dbReference type="PROSITE" id="PS50042">
    <property type="entry name" value="CNMP_BINDING_3"/>
    <property type="match status" value="1"/>
</dbReference>
<evidence type="ECO:0000313" key="3">
    <source>
        <dbReference type="Proteomes" id="UP000249135"/>
    </source>
</evidence>